<feature type="region of interest" description="Disordered" evidence="1">
    <location>
        <begin position="1"/>
        <end position="100"/>
    </location>
</feature>
<protein>
    <recommendedName>
        <fullName evidence="3">BZIP domain-containing protein</fullName>
    </recommendedName>
</protein>
<evidence type="ECO:0000313" key="5">
    <source>
        <dbReference type="Proteomes" id="UP000191004"/>
    </source>
</evidence>
<dbReference type="CDD" id="cd00167">
    <property type="entry name" value="SANT"/>
    <property type="match status" value="1"/>
</dbReference>
<comment type="caution">
    <text evidence="4">The sequence shown here is derived from an EMBL/GenBank/DDBJ whole genome shotgun (WGS) entry which is preliminary data.</text>
</comment>
<evidence type="ECO:0000256" key="1">
    <source>
        <dbReference type="SAM" id="MobiDB-lite"/>
    </source>
</evidence>
<reference evidence="4 5" key="1">
    <citation type="submission" date="2016-04" db="EMBL/GenBank/DDBJ databases">
        <title>Multiple horizontal gene transfer events from other fungi enriched the ability of the initially mycotrophic fungus Trichoderma (Ascomycota) to feed on dead plant biomass.</title>
        <authorList>
            <person name="Atanasova L."/>
            <person name="Chenthamara K."/>
            <person name="Zhang J."/>
            <person name="Grujic M."/>
            <person name="Henrissat B."/>
            <person name="Kuo A."/>
            <person name="Aertz A."/>
            <person name="Salamov A."/>
            <person name="Lipzen A."/>
            <person name="Labutti K."/>
            <person name="Barry K."/>
            <person name="Miao Y."/>
            <person name="Rahimi M.J."/>
            <person name="Shen Q."/>
            <person name="Grigoriev I.V."/>
            <person name="Kubicek C.P."/>
            <person name="Druzhinina I.S."/>
        </authorList>
    </citation>
    <scope>NUCLEOTIDE SEQUENCE [LARGE SCALE GENOMIC DNA]</scope>
    <source>
        <strain evidence="4 5">NJAU 4742</strain>
    </source>
</reference>
<dbReference type="InterPro" id="IPR009057">
    <property type="entry name" value="Homeodomain-like_sf"/>
</dbReference>
<proteinExistence type="predicted"/>
<dbReference type="InterPro" id="IPR004827">
    <property type="entry name" value="bZIP"/>
</dbReference>
<dbReference type="Proteomes" id="UP000191004">
    <property type="component" value="Unassembled WGS sequence"/>
</dbReference>
<keyword evidence="5" id="KW-1185">Reference proteome</keyword>
<organism evidence="4 5">
    <name type="scientific">Trichoderma guizhouense</name>
    <dbReference type="NCBI Taxonomy" id="1491466"/>
    <lineage>
        <taxon>Eukaryota</taxon>
        <taxon>Fungi</taxon>
        <taxon>Dikarya</taxon>
        <taxon>Ascomycota</taxon>
        <taxon>Pezizomycotina</taxon>
        <taxon>Sordariomycetes</taxon>
        <taxon>Hypocreomycetidae</taxon>
        <taxon>Hypocreales</taxon>
        <taxon>Hypocreaceae</taxon>
        <taxon>Trichoderma</taxon>
    </lineage>
</organism>
<sequence>MADIPPQLADFRRPAEELPSRHRHSPDHDESREFSSLGLGRPGWELPFLPQPSSNHGESSTFSNSDSGLHTEELPSPPRHSPDGTTSSALNSSANPDEDWTKIEDLAERRRVQNRIAQRNYRRKLARRLEDLERRAGPEQNDDDKQPLSGNHDWDITSVYKLESEEWPQQKPSPGTWSPEDDQLLLIAYMLGLTWAEIRDQYLQSKTSKACIARHRWLMGQQERVANGWDPSKLHNLAKEYMSMHEDIWSGLAARLGEDWRIVEEKFMPGGPQSLGTNAVEGRAAMIKEYMTMRKDIWSGLAARIEEEWTVVEDKCISKGLDRLQRTAEILEKREKLKQLKYQRELRHLQQGFPHQEIESLLYHGSPQYPSNQGMSEEDDAPPYINDKERSQVLQNDLVSTAREENRPYGEPTYDLADKGKHGENAIPPRVNDRQPSRDLRGGQASSTLIKPPTRASRPSYIRLPSWMRKIARPRVKPGYRRIEWTCDCGVDLYGDFLETKTSDLDDLKSSLDTSVDERSTNSSSDSEQSQTNPHHMTSRSSSSSRTTSSRANSSRASLSTGSSTDASSVDVDVTPSKFLALCVNTGGMYKTLAELDMSRINSDGEAFSQMKKAYLQYRGVRSRLHFLVKPVTVEFVRFTLWNLRHGYVSVCDRPNSMPPNTCIDYEFIPPPMPPEVFVHYLEHGDGDLSPNRYTWLPRLPKRRNHKVVDCGEATEGWGIHVIEGPNRTAVFWIVMATISISVIASVLWTTLKGDIQGGMGLGALIVALPPAIMAAFLFRLGAT</sequence>
<feature type="compositionally biased region" description="Low complexity" evidence="1">
    <location>
        <begin position="521"/>
        <end position="570"/>
    </location>
</feature>
<dbReference type="PANTHER" id="PTHR39607">
    <property type="entry name" value="XANTHOCILLIN BIOSYNTHESIS CLUSTER TRANSCRIPTION FACTOR XANC-RELATED"/>
    <property type="match status" value="1"/>
</dbReference>
<feature type="region of interest" description="Disordered" evidence="1">
    <location>
        <begin position="400"/>
        <end position="461"/>
    </location>
</feature>
<gene>
    <name evidence="4" type="ORF">A0O28_0107010</name>
</gene>
<evidence type="ECO:0000313" key="4">
    <source>
        <dbReference type="EMBL" id="OPB41004.1"/>
    </source>
</evidence>
<feature type="region of interest" description="Disordered" evidence="1">
    <location>
        <begin position="364"/>
        <end position="387"/>
    </location>
</feature>
<dbReference type="InterPro" id="IPR052635">
    <property type="entry name" value="Sec_Metab_Biosynth_Reg"/>
</dbReference>
<dbReference type="OrthoDB" id="409136at2759"/>
<feature type="transmembrane region" description="Helical" evidence="2">
    <location>
        <begin position="762"/>
        <end position="783"/>
    </location>
</feature>
<feature type="compositionally biased region" description="Polar residues" evidence="1">
    <location>
        <begin position="51"/>
        <end position="68"/>
    </location>
</feature>
<dbReference type="Gene3D" id="1.20.5.170">
    <property type="match status" value="1"/>
</dbReference>
<feature type="compositionally biased region" description="Basic and acidic residues" evidence="1">
    <location>
        <begin position="10"/>
        <end position="33"/>
    </location>
</feature>
<dbReference type="PANTHER" id="PTHR39607:SF1">
    <property type="entry name" value="B-ZIP TRANSCRIPTION FACTOR (EUROFUNG)"/>
    <property type="match status" value="1"/>
</dbReference>
<name>A0A1T3CIT9_9HYPO</name>
<feature type="compositionally biased region" description="Basic and acidic residues" evidence="1">
    <location>
        <begin position="508"/>
        <end position="520"/>
    </location>
</feature>
<feature type="region of interest" description="Disordered" evidence="1">
    <location>
        <begin position="508"/>
        <end position="570"/>
    </location>
</feature>
<dbReference type="InterPro" id="IPR001005">
    <property type="entry name" value="SANT/Myb"/>
</dbReference>
<evidence type="ECO:0000256" key="2">
    <source>
        <dbReference type="SAM" id="Phobius"/>
    </source>
</evidence>
<dbReference type="GO" id="GO:0003700">
    <property type="term" value="F:DNA-binding transcription factor activity"/>
    <property type="evidence" value="ECO:0007669"/>
    <property type="project" value="InterPro"/>
</dbReference>
<dbReference type="AlphaFoldDB" id="A0A1T3CIT9"/>
<feature type="compositionally biased region" description="Polar residues" evidence="1">
    <location>
        <begin position="83"/>
        <end position="95"/>
    </location>
</feature>
<keyword evidence="2" id="KW-0472">Membrane</keyword>
<dbReference type="EMBL" id="LVVK01000016">
    <property type="protein sequence ID" value="OPB41004.1"/>
    <property type="molecule type" value="Genomic_DNA"/>
</dbReference>
<evidence type="ECO:0000259" key="3">
    <source>
        <dbReference type="PROSITE" id="PS00036"/>
    </source>
</evidence>
<keyword evidence="2" id="KW-0812">Transmembrane</keyword>
<feature type="transmembrane region" description="Helical" evidence="2">
    <location>
        <begin position="730"/>
        <end position="750"/>
    </location>
</feature>
<keyword evidence="2" id="KW-1133">Transmembrane helix</keyword>
<dbReference type="CDD" id="cd14688">
    <property type="entry name" value="bZIP_YAP"/>
    <property type="match status" value="1"/>
</dbReference>
<dbReference type="SUPFAM" id="SSF46689">
    <property type="entry name" value="Homeodomain-like"/>
    <property type="match status" value="1"/>
</dbReference>
<feature type="region of interest" description="Disordered" evidence="1">
    <location>
        <begin position="132"/>
        <end position="153"/>
    </location>
</feature>
<dbReference type="PROSITE" id="PS00036">
    <property type="entry name" value="BZIP_BASIC"/>
    <property type="match status" value="1"/>
</dbReference>
<feature type="compositionally biased region" description="Basic and acidic residues" evidence="1">
    <location>
        <begin position="431"/>
        <end position="441"/>
    </location>
</feature>
<feature type="domain" description="BZIP" evidence="3">
    <location>
        <begin position="109"/>
        <end position="124"/>
    </location>
</feature>
<accession>A0A1T3CIT9</accession>